<evidence type="ECO:0000313" key="2">
    <source>
        <dbReference type="Proteomes" id="UP000323439"/>
    </source>
</evidence>
<accession>A0A1G5WML2</accession>
<dbReference type="AlphaFoldDB" id="A0A1G5WML2"/>
<sequence>MSQKKDYESIYKDLTEIEEKILLECIKNNVSVKKNISEETIKKKLPDEYLIGFKKAIKSLLAKGLLVKYRPHNYGLSKDGRILSRRIQDTHQKKFYSNLRILVLVD</sequence>
<dbReference type="Proteomes" id="UP000323439">
    <property type="component" value="Unassembled WGS sequence"/>
</dbReference>
<dbReference type="EMBL" id="FMXB01000011">
    <property type="protein sequence ID" value="SDA59459.1"/>
    <property type="molecule type" value="Genomic_DNA"/>
</dbReference>
<keyword evidence="2" id="KW-1185">Reference proteome</keyword>
<evidence type="ECO:0000313" key="1">
    <source>
        <dbReference type="EMBL" id="SDA59459.1"/>
    </source>
</evidence>
<protein>
    <submittedName>
        <fullName evidence="1">Uncharacterized protein</fullName>
    </submittedName>
</protein>
<proteinExistence type="predicted"/>
<dbReference type="RefSeq" id="WP_149732058.1">
    <property type="nucleotide sequence ID" value="NZ_FMXB01000011.1"/>
</dbReference>
<name>A0A1G5WML2_9EURY</name>
<gene>
    <name evidence="1" type="ORF">SAMN02910315_01524</name>
</gene>
<organism evidence="1 2">
    <name type="scientific">Methanobrevibacter millerae</name>
    <dbReference type="NCBI Taxonomy" id="230361"/>
    <lineage>
        <taxon>Archaea</taxon>
        <taxon>Methanobacteriati</taxon>
        <taxon>Methanobacteriota</taxon>
        <taxon>Methanomada group</taxon>
        <taxon>Methanobacteria</taxon>
        <taxon>Methanobacteriales</taxon>
        <taxon>Methanobacteriaceae</taxon>
        <taxon>Methanobrevibacter</taxon>
    </lineage>
</organism>
<reference evidence="1 2" key="1">
    <citation type="submission" date="2016-10" db="EMBL/GenBank/DDBJ databases">
        <authorList>
            <person name="Varghese N."/>
            <person name="Submissions S."/>
        </authorList>
    </citation>
    <scope>NUCLEOTIDE SEQUENCE [LARGE SCALE GENOMIC DNA]</scope>
    <source>
        <strain evidence="1 2">DSM 16643</strain>
    </source>
</reference>